<evidence type="ECO:0000313" key="3">
    <source>
        <dbReference type="Proteomes" id="UP001458880"/>
    </source>
</evidence>
<evidence type="ECO:0000313" key="2">
    <source>
        <dbReference type="EMBL" id="KAK9700334.1"/>
    </source>
</evidence>
<proteinExistence type="predicted"/>
<accession>A0AAW1JCS0</accession>
<dbReference type="AlphaFoldDB" id="A0AAW1JCS0"/>
<protein>
    <submittedName>
        <fullName evidence="2">Uncharacterized protein</fullName>
    </submittedName>
</protein>
<feature type="compositionally biased region" description="Low complexity" evidence="1">
    <location>
        <begin position="52"/>
        <end position="68"/>
    </location>
</feature>
<keyword evidence="3" id="KW-1185">Reference proteome</keyword>
<reference evidence="2 3" key="1">
    <citation type="journal article" date="2024" name="BMC Genomics">
        <title>De novo assembly and annotation of Popillia japonica's genome with initial clues to its potential as an invasive pest.</title>
        <authorList>
            <person name="Cucini C."/>
            <person name="Boschi S."/>
            <person name="Funari R."/>
            <person name="Cardaioli E."/>
            <person name="Iannotti N."/>
            <person name="Marturano G."/>
            <person name="Paoli F."/>
            <person name="Bruttini M."/>
            <person name="Carapelli A."/>
            <person name="Frati F."/>
            <person name="Nardi F."/>
        </authorList>
    </citation>
    <scope>NUCLEOTIDE SEQUENCE [LARGE SCALE GENOMIC DNA]</scope>
    <source>
        <strain evidence="2">DMR45628</strain>
    </source>
</reference>
<dbReference type="Proteomes" id="UP001458880">
    <property type="component" value="Unassembled WGS sequence"/>
</dbReference>
<gene>
    <name evidence="2" type="ORF">QE152_g31334</name>
</gene>
<feature type="region of interest" description="Disordered" evidence="1">
    <location>
        <begin position="52"/>
        <end position="85"/>
    </location>
</feature>
<name>A0AAW1JCS0_POPJA</name>
<organism evidence="2 3">
    <name type="scientific">Popillia japonica</name>
    <name type="common">Japanese beetle</name>
    <dbReference type="NCBI Taxonomy" id="7064"/>
    <lineage>
        <taxon>Eukaryota</taxon>
        <taxon>Metazoa</taxon>
        <taxon>Ecdysozoa</taxon>
        <taxon>Arthropoda</taxon>
        <taxon>Hexapoda</taxon>
        <taxon>Insecta</taxon>
        <taxon>Pterygota</taxon>
        <taxon>Neoptera</taxon>
        <taxon>Endopterygota</taxon>
        <taxon>Coleoptera</taxon>
        <taxon>Polyphaga</taxon>
        <taxon>Scarabaeiformia</taxon>
        <taxon>Scarabaeidae</taxon>
        <taxon>Rutelinae</taxon>
        <taxon>Popillia</taxon>
    </lineage>
</organism>
<comment type="caution">
    <text evidence="2">The sequence shown here is derived from an EMBL/GenBank/DDBJ whole genome shotgun (WGS) entry which is preliminary data.</text>
</comment>
<feature type="compositionally biased region" description="Basic and acidic residues" evidence="1">
    <location>
        <begin position="69"/>
        <end position="78"/>
    </location>
</feature>
<evidence type="ECO:0000256" key="1">
    <source>
        <dbReference type="SAM" id="MobiDB-lite"/>
    </source>
</evidence>
<dbReference type="EMBL" id="JASPKY010000440">
    <property type="protein sequence ID" value="KAK9700334.1"/>
    <property type="molecule type" value="Genomic_DNA"/>
</dbReference>
<sequence>MCISLLRCCGFGKRGNVKRGSKRSQRKTMKQCCGANADERFHIDYINQYGIPQPKQAKVPPKPETIIEPTKEPIETTKTKGNLKH</sequence>